<evidence type="ECO:0000259" key="1">
    <source>
        <dbReference type="Pfam" id="PF02698"/>
    </source>
</evidence>
<sequence>MSPRLEGRLTKAYELYKNRMVGNIIVSRGTGVEGIDEALTMKKYLSKRGVPENRIIADSNGVNIYNTSKKRKKIYECQ</sequence>
<organism evidence="2 3">
    <name type="scientific">Desulfonema magnum</name>
    <dbReference type="NCBI Taxonomy" id="45655"/>
    <lineage>
        <taxon>Bacteria</taxon>
        <taxon>Pseudomonadati</taxon>
        <taxon>Thermodesulfobacteriota</taxon>
        <taxon>Desulfobacteria</taxon>
        <taxon>Desulfobacterales</taxon>
        <taxon>Desulfococcaceae</taxon>
        <taxon>Desulfonema</taxon>
    </lineage>
</organism>
<dbReference type="AlphaFoldDB" id="A0A975BVJ4"/>
<dbReference type="InterPro" id="IPR003848">
    <property type="entry name" value="DUF218"/>
</dbReference>
<name>A0A975BVJ4_9BACT</name>
<dbReference type="KEGG" id="dmm:dnm_086190"/>
<dbReference type="CDD" id="cd06259">
    <property type="entry name" value="YdcF-like"/>
    <property type="match status" value="1"/>
</dbReference>
<reference evidence="2" key="1">
    <citation type="journal article" date="2021" name="Microb. Physiol.">
        <title>Proteogenomic Insights into the Physiology of Marine, Sulfate-Reducing, Filamentous Desulfonema limicola and Desulfonema magnum.</title>
        <authorList>
            <person name="Schnaars V."/>
            <person name="Wohlbrand L."/>
            <person name="Scheve S."/>
            <person name="Hinrichs C."/>
            <person name="Reinhardt R."/>
            <person name="Rabus R."/>
        </authorList>
    </citation>
    <scope>NUCLEOTIDE SEQUENCE</scope>
    <source>
        <strain evidence="2">4be13</strain>
    </source>
</reference>
<dbReference type="EMBL" id="CP061800">
    <property type="protein sequence ID" value="QTA92536.1"/>
    <property type="molecule type" value="Genomic_DNA"/>
</dbReference>
<protein>
    <submittedName>
        <fullName evidence="2">DUF218</fullName>
    </submittedName>
</protein>
<dbReference type="RefSeq" id="WP_207679862.1">
    <property type="nucleotide sequence ID" value="NZ_CP061800.1"/>
</dbReference>
<proteinExistence type="predicted"/>
<feature type="domain" description="DUF218" evidence="1">
    <location>
        <begin position="4"/>
        <end position="72"/>
    </location>
</feature>
<gene>
    <name evidence="2" type="ORF">dnm_086190</name>
</gene>
<evidence type="ECO:0000313" key="2">
    <source>
        <dbReference type="EMBL" id="QTA92536.1"/>
    </source>
</evidence>
<dbReference type="Proteomes" id="UP000663722">
    <property type="component" value="Chromosome"/>
</dbReference>
<accession>A0A975BVJ4</accession>
<keyword evidence="3" id="KW-1185">Reference proteome</keyword>
<evidence type="ECO:0000313" key="3">
    <source>
        <dbReference type="Proteomes" id="UP000663722"/>
    </source>
</evidence>
<dbReference type="Pfam" id="PF02698">
    <property type="entry name" value="DUF218"/>
    <property type="match status" value="1"/>
</dbReference>